<comment type="similarity">
    <text evidence="1">Belongs to the YciI family.</text>
</comment>
<accession>A0A4V2RNH7</accession>
<feature type="signal peptide" evidence="2">
    <location>
        <begin position="1"/>
        <end position="20"/>
    </location>
</feature>
<evidence type="ECO:0000256" key="2">
    <source>
        <dbReference type="SAM" id="SignalP"/>
    </source>
</evidence>
<dbReference type="InterPro" id="IPR005545">
    <property type="entry name" value="YCII"/>
</dbReference>
<evidence type="ECO:0000256" key="1">
    <source>
        <dbReference type="ARBA" id="ARBA00007689"/>
    </source>
</evidence>
<dbReference type="Gene3D" id="3.30.70.1060">
    <property type="entry name" value="Dimeric alpha+beta barrel"/>
    <property type="match status" value="1"/>
</dbReference>
<evidence type="ECO:0000313" key="5">
    <source>
        <dbReference type="Proteomes" id="UP000294830"/>
    </source>
</evidence>
<dbReference type="Pfam" id="PF03795">
    <property type="entry name" value="YCII"/>
    <property type="match status" value="1"/>
</dbReference>
<dbReference type="InterPro" id="IPR011008">
    <property type="entry name" value="Dimeric_a/b-barrel"/>
</dbReference>
<dbReference type="SUPFAM" id="SSF54909">
    <property type="entry name" value="Dimeric alpha+beta barrel"/>
    <property type="match status" value="1"/>
</dbReference>
<evidence type="ECO:0000259" key="3">
    <source>
        <dbReference type="Pfam" id="PF03795"/>
    </source>
</evidence>
<reference evidence="4 5" key="1">
    <citation type="submission" date="2019-03" db="EMBL/GenBank/DDBJ databases">
        <title>Genomic Encyclopedia of Archaeal and Bacterial Type Strains, Phase II (KMG-II): from individual species to whole genera.</title>
        <authorList>
            <person name="Goeker M."/>
        </authorList>
    </citation>
    <scope>NUCLEOTIDE SEQUENCE [LARGE SCALE GENOMIC DNA]</scope>
    <source>
        <strain evidence="4 5">RL-C</strain>
    </source>
</reference>
<dbReference type="AlphaFoldDB" id="A0A4V2RNH7"/>
<protein>
    <submittedName>
        <fullName evidence="4">Uncharacterized protein YciI</fullName>
    </submittedName>
</protein>
<feature type="domain" description="YCII-related" evidence="3">
    <location>
        <begin position="45"/>
        <end position="127"/>
    </location>
</feature>
<dbReference type="Proteomes" id="UP000294830">
    <property type="component" value="Unassembled WGS sequence"/>
</dbReference>
<feature type="chain" id="PRO_5020951515" evidence="2">
    <location>
        <begin position="21"/>
        <end position="152"/>
    </location>
</feature>
<dbReference type="EMBL" id="SLWB01000015">
    <property type="protein sequence ID" value="TCN63750.1"/>
    <property type="molecule type" value="Genomic_DNA"/>
</dbReference>
<keyword evidence="5" id="KW-1185">Reference proteome</keyword>
<evidence type="ECO:0000313" key="4">
    <source>
        <dbReference type="EMBL" id="TCN63750.1"/>
    </source>
</evidence>
<sequence length="152" mass="16597">MKATSILLALLLSLALSGFAQQSASYDSTYARKLGADFRGMRQYVMVFLKKGPTTIADTAKRSALQRAHLDNIGKLAKEGKLILAGPFMDNTELRGIYLFAVDSLEEAQQLANTDPAVVAGTLIMELHPWYGSAALMEVPKIHSKIQKNSKL</sequence>
<dbReference type="OrthoDB" id="8481699at2"/>
<dbReference type="RefSeq" id="WP_131840184.1">
    <property type="nucleotide sequence ID" value="NZ_SLWB01000015.1"/>
</dbReference>
<gene>
    <name evidence="4" type="ORF">CLV25_115100</name>
</gene>
<keyword evidence="2" id="KW-0732">Signal</keyword>
<organism evidence="4 5">
    <name type="scientific">Acetobacteroides hydrogenigenes</name>
    <dbReference type="NCBI Taxonomy" id="979970"/>
    <lineage>
        <taxon>Bacteria</taxon>
        <taxon>Pseudomonadati</taxon>
        <taxon>Bacteroidota</taxon>
        <taxon>Bacteroidia</taxon>
        <taxon>Bacteroidales</taxon>
        <taxon>Rikenellaceae</taxon>
        <taxon>Acetobacteroides</taxon>
    </lineage>
</organism>
<comment type="caution">
    <text evidence="4">The sequence shown here is derived from an EMBL/GenBank/DDBJ whole genome shotgun (WGS) entry which is preliminary data.</text>
</comment>
<proteinExistence type="inferred from homology"/>
<name>A0A4V2RNH7_9BACT</name>